<dbReference type="AlphaFoldDB" id="X1QN55"/>
<dbReference type="InterPro" id="IPR016195">
    <property type="entry name" value="Pol/histidinol_Pase-like"/>
</dbReference>
<feature type="domain" description="Polymerase/histidinol phosphatase N-terminal" evidence="1">
    <location>
        <begin position="4"/>
        <end position="70"/>
    </location>
</feature>
<accession>X1QN55</accession>
<name>X1QN55_9ZZZZ</name>
<dbReference type="InterPro" id="IPR052018">
    <property type="entry name" value="PHP_domain"/>
</dbReference>
<dbReference type="GO" id="GO:0035312">
    <property type="term" value="F:5'-3' DNA exonuclease activity"/>
    <property type="evidence" value="ECO:0007669"/>
    <property type="project" value="TreeGrafter"/>
</dbReference>
<dbReference type="PANTHER" id="PTHR42924">
    <property type="entry name" value="EXONUCLEASE"/>
    <property type="match status" value="1"/>
</dbReference>
<organism evidence="2">
    <name type="scientific">marine sediment metagenome</name>
    <dbReference type="NCBI Taxonomy" id="412755"/>
    <lineage>
        <taxon>unclassified sequences</taxon>
        <taxon>metagenomes</taxon>
        <taxon>ecological metagenomes</taxon>
    </lineage>
</organism>
<dbReference type="Pfam" id="PF02811">
    <property type="entry name" value="PHP"/>
    <property type="match status" value="1"/>
</dbReference>
<dbReference type="SUPFAM" id="SSF89550">
    <property type="entry name" value="PHP domain-like"/>
    <property type="match status" value="1"/>
</dbReference>
<protein>
    <recommendedName>
        <fullName evidence="1">Polymerase/histidinol phosphatase N-terminal domain-containing protein</fullName>
    </recommendedName>
</protein>
<comment type="caution">
    <text evidence="2">The sequence shown here is derived from an EMBL/GenBank/DDBJ whole genome shotgun (WGS) entry which is preliminary data.</text>
</comment>
<dbReference type="SMART" id="SM00481">
    <property type="entry name" value="POLIIIAc"/>
    <property type="match status" value="1"/>
</dbReference>
<dbReference type="InterPro" id="IPR004013">
    <property type="entry name" value="PHP_dom"/>
</dbReference>
<reference evidence="2" key="1">
    <citation type="journal article" date="2014" name="Front. Microbiol.">
        <title>High frequency of phylogenetically diverse reductive dehalogenase-homologous genes in deep subseafloor sedimentary metagenomes.</title>
        <authorList>
            <person name="Kawai M."/>
            <person name="Futagami T."/>
            <person name="Toyoda A."/>
            <person name="Takaki Y."/>
            <person name="Nishi S."/>
            <person name="Hori S."/>
            <person name="Arai W."/>
            <person name="Tsubouchi T."/>
            <person name="Morono Y."/>
            <person name="Uchiyama I."/>
            <person name="Ito T."/>
            <person name="Fujiyama A."/>
            <person name="Inagaki F."/>
            <person name="Takami H."/>
        </authorList>
    </citation>
    <scope>NUCLEOTIDE SEQUENCE</scope>
    <source>
        <strain evidence="2">Expedition CK06-06</strain>
    </source>
</reference>
<evidence type="ECO:0000259" key="1">
    <source>
        <dbReference type="SMART" id="SM00481"/>
    </source>
</evidence>
<dbReference type="Gene3D" id="1.10.150.650">
    <property type="match status" value="1"/>
</dbReference>
<dbReference type="GO" id="GO:0004534">
    <property type="term" value="F:5'-3' RNA exonuclease activity"/>
    <property type="evidence" value="ECO:0007669"/>
    <property type="project" value="TreeGrafter"/>
</dbReference>
<dbReference type="InterPro" id="IPR003141">
    <property type="entry name" value="Pol/His_phosphatase_N"/>
</dbReference>
<dbReference type="PANTHER" id="PTHR42924:SF3">
    <property type="entry name" value="POLYMERASE_HISTIDINOL PHOSPHATASE N-TERMINAL DOMAIN-CONTAINING PROTEIN"/>
    <property type="match status" value="1"/>
</dbReference>
<sequence>MAKVDLHIHSTASDGRLSPEEVVYKSVELGVTIIAIADHDSVDGIALALAAAKAFPQLKVIPCVEISTDVPQGEIHVLGYFIDYTNHELEATLRRFRSSRLQRAQGMIAKLRNLGIHIEWQRVQEIAGTGSFGRPHIAQAMLEKGYIASIKEAF</sequence>
<evidence type="ECO:0000313" key="2">
    <source>
        <dbReference type="EMBL" id="GAI52420.1"/>
    </source>
</evidence>
<dbReference type="EMBL" id="BARV01038938">
    <property type="protein sequence ID" value="GAI52420.1"/>
    <property type="molecule type" value="Genomic_DNA"/>
</dbReference>
<gene>
    <name evidence="2" type="ORF">S06H3_59828</name>
</gene>
<dbReference type="Gene3D" id="3.20.20.140">
    <property type="entry name" value="Metal-dependent hydrolases"/>
    <property type="match status" value="1"/>
</dbReference>
<proteinExistence type="predicted"/>
<feature type="non-terminal residue" evidence="2">
    <location>
        <position position="154"/>
    </location>
</feature>